<dbReference type="InterPro" id="IPR042099">
    <property type="entry name" value="ANL_N_sf"/>
</dbReference>
<keyword evidence="4" id="KW-1185">Reference proteome</keyword>
<reference evidence="3 4" key="2">
    <citation type="journal article" date="2012" name="BMC Genomics">
        <title>The genome of Pelobacter carbinolicus reveals surprising metabolic capabilities and physiological features.</title>
        <authorList>
            <person name="Aklujkar M."/>
            <person name="Haveman S.A."/>
            <person name="Didonato R.Jr."/>
            <person name="Chertkov O."/>
            <person name="Han C.S."/>
            <person name="Land M.L."/>
            <person name="Brown P."/>
            <person name="Lovley D.R."/>
        </authorList>
    </citation>
    <scope>NUCLEOTIDE SEQUENCE [LARGE SCALE GENOMIC DNA]</scope>
    <source>
        <strain evidence="4">DSM 2380 / NBRC 103641 / GraBd1</strain>
    </source>
</reference>
<dbReference type="PANTHER" id="PTHR43767:SF1">
    <property type="entry name" value="NONRIBOSOMAL PEPTIDE SYNTHASE PES1 (EUROFUNG)-RELATED"/>
    <property type="match status" value="1"/>
</dbReference>
<dbReference type="KEGG" id="pca:Pcar_2648"/>
<dbReference type="PANTHER" id="PTHR43767">
    <property type="entry name" value="LONG-CHAIN-FATTY-ACID--COA LIGASE"/>
    <property type="match status" value="1"/>
</dbReference>
<reference evidence="4" key="1">
    <citation type="submission" date="2005-10" db="EMBL/GenBank/DDBJ databases">
        <title>Complete sequence of Pelobacter carbinolicus DSM 2380.</title>
        <authorList>
            <person name="Copeland A."/>
            <person name="Lucas S."/>
            <person name="Lapidus A."/>
            <person name="Barry K."/>
            <person name="Detter J.C."/>
            <person name="Glavina T."/>
            <person name="Hammon N."/>
            <person name="Israni S."/>
            <person name="Pitluck S."/>
            <person name="Chertkov O."/>
            <person name="Schmutz J."/>
            <person name="Larimer F."/>
            <person name="Land M."/>
            <person name="Kyrpides N."/>
            <person name="Ivanova N."/>
            <person name="Richardson P."/>
        </authorList>
    </citation>
    <scope>NUCLEOTIDE SEQUENCE [LARGE SCALE GENOMIC DNA]</scope>
    <source>
        <strain evidence="4">DSM 2380 / NBRC 103641 / GraBd1</strain>
    </source>
</reference>
<protein>
    <submittedName>
        <fullName evidence="3">Acyl-CoA synthetase, AMP-forming</fullName>
    </submittedName>
</protein>
<evidence type="ECO:0000259" key="1">
    <source>
        <dbReference type="Pfam" id="PF00501"/>
    </source>
</evidence>
<sequence>MMAAHDMNLDKLVLRRVLHSILRSLVWNKNDWAAEKRLAEDTRAPLAQILPAGTDQELVEIAVRFAGMFGCAGLAGALTPQMSCEEWLECLVAGGALGVADVTFHSSGSTGEPTACPQPLSVLWQEVGELGRLTQDRRRLVSVVPQHHIYGFLFSVLLPAQLGVPTELLPPFPGAGLSEFLREGDLLIAFPAFWKGLASLGLRFPTGVRGVTSTGPCPPQIIEQLRQQGLDAMMEVYGSSETSGVGYRWDQSDAYSLFRFWQPVALQQTSPDALIRHQLNGLMAEPVMLPDEVQWLDERTFRPLRRRDQAVQVAGINVYPQYVVSCLKQHPAVEDCVVRLMRPEEGDRLKAFVVPVDPRQADATLRSALIDWCRQRLKSVEQPRSFTFGTQLPTQGMGKLADW</sequence>
<gene>
    <name evidence="3" type="ordered locus">Pcar_2648</name>
</gene>
<organism evidence="3 4">
    <name type="scientific">Syntrophotalea carbinolica (strain DSM 2380 / NBRC 103641 / GraBd1)</name>
    <name type="common">Pelobacter carbinolicus</name>
    <dbReference type="NCBI Taxonomy" id="338963"/>
    <lineage>
        <taxon>Bacteria</taxon>
        <taxon>Pseudomonadati</taxon>
        <taxon>Thermodesulfobacteriota</taxon>
        <taxon>Desulfuromonadia</taxon>
        <taxon>Desulfuromonadales</taxon>
        <taxon>Syntrophotaleaceae</taxon>
        <taxon>Syntrophotalea</taxon>
    </lineage>
</organism>
<proteinExistence type="predicted"/>
<dbReference type="SUPFAM" id="SSF56801">
    <property type="entry name" value="Acetyl-CoA synthetase-like"/>
    <property type="match status" value="1"/>
</dbReference>
<dbReference type="Pfam" id="PF00501">
    <property type="entry name" value="AMP-binding"/>
    <property type="match status" value="1"/>
</dbReference>
<dbReference type="InterPro" id="IPR045851">
    <property type="entry name" value="AMP-bd_C_sf"/>
</dbReference>
<dbReference type="InterPro" id="IPR050237">
    <property type="entry name" value="ATP-dep_AMP-bd_enzyme"/>
</dbReference>
<dbReference type="HOGENOM" id="CLU_660180_0_0_7"/>
<dbReference type="Pfam" id="PF13193">
    <property type="entry name" value="AMP-binding_C"/>
    <property type="match status" value="1"/>
</dbReference>
<dbReference type="STRING" id="338963.Pcar_2648"/>
<evidence type="ECO:0000259" key="2">
    <source>
        <dbReference type="Pfam" id="PF13193"/>
    </source>
</evidence>
<dbReference type="InterPro" id="IPR000873">
    <property type="entry name" value="AMP-dep_synth/lig_dom"/>
</dbReference>
<evidence type="ECO:0000313" key="3">
    <source>
        <dbReference type="EMBL" id="ABA89884.1"/>
    </source>
</evidence>
<dbReference type="Gene3D" id="3.30.300.30">
    <property type="match status" value="1"/>
</dbReference>
<feature type="domain" description="AMP-dependent synthetase/ligase" evidence="1">
    <location>
        <begin position="105"/>
        <end position="251"/>
    </location>
</feature>
<name>Q3A173_SYNC1</name>
<dbReference type="InterPro" id="IPR025110">
    <property type="entry name" value="AMP-bd_C"/>
</dbReference>
<dbReference type="Proteomes" id="UP000002534">
    <property type="component" value="Chromosome"/>
</dbReference>
<dbReference type="EMBL" id="CP000142">
    <property type="protein sequence ID" value="ABA89884.1"/>
    <property type="molecule type" value="Genomic_DNA"/>
</dbReference>
<evidence type="ECO:0000313" key="4">
    <source>
        <dbReference type="Proteomes" id="UP000002534"/>
    </source>
</evidence>
<dbReference type="Gene3D" id="3.40.50.12780">
    <property type="entry name" value="N-terminal domain of ligase-like"/>
    <property type="match status" value="1"/>
</dbReference>
<dbReference type="AlphaFoldDB" id="Q3A173"/>
<dbReference type="eggNOG" id="COG0318">
    <property type="taxonomic scope" value="Bacteria"/>
</dbReference>
<accession>Q3A173</accession>
<feature type="domain" description="AMP-binding enzyme C-terminal" evidence="2">
    <location>
        <begin position="325"/>
        <end position="399"/>
    </location>
</feature>
<dbReference type="GO" id="GO:0016878">
    <property type="term" value="F:acid-thiol ligase activity"/>
    <property type="evidence" value="ECO:0007669"/>
    <property type="project" value="UniProtKB-ARBA"/>
</dbReference>